<name>A0ABN2AKH2_9ACTN</name>
<dbReference type="Proteomes" id="UP001500842">
    <property type="component" value="Unassembled WGS sequence"/>
</dbReference>
<dbReference type="SUPFAM" id="SSF89360">
    <property type="entry name" value="HesB-like domain"/>
    <property type="match status" value="1"/>
</dbReference>
<gene>
    <name evidence="1" type="ORF">GCM10009788_25550</name>
</gene>
<evidence type="ECO:0000313" key="2">
    <source>
        <dbReference type="Proteomes" id="UP001500842"/>
    </source>
</evidence>
<organism evidence="1 2">
    <name type="scientific">Nocardioides humi</name>
    <dbReference type="NCBI Taxonomy" id="449461"/>
    <lineage>
        <taxon>Bacteria</taxon>
        <taxon>Bacillati</taxon>
        <taxon>Actinomycetota</taxon>
        <taxon>Actinomycetes</taxon>
        <taxon>Propionibacteriales</taxon>
        <taxon>Nocardioidaceae</taxon>
        <taxon>Nocardioides</taxon>
    </lineage>
</organism>
<dbReference type="InterPro" id="IPR035903">
    <property type="entry name" value="HesB-like_dom_sf"/>
</dbReference>
<accession>A0ABN2AKH2</accession>
<reference evidence="1 2" key="1">
    <citation type="journal article" date="2019" name="Int. J. Syst. Evol. Microbiol.">
        <title>The Global Catalogue of Microorganisms (GCM) 10K type strain sequencing project: providing services to taxonomists for standard genome sequencing and annotation.</title>
        <authorList>
            <consortium name="The Broad Institute Genomics Platform"/>
            <consortium name="The Broad Institute Genome Sequencing Center for Infectious Disease"/>
            <person name="Wu L."/>
            <person name="Ma J."/>
        </authorList>
    </citation>
    <scope>NUCLEOTIDE SEQUENCE [LARGE SCALE GENOMIC DNA]</scope>
    <source>
        <strain evidence="1 2">JCM 14942</strain>
    </source>
</reference>
<sequence>MTNLGQLSTSLSTGLAPARLGGMDGGVGQAIPLARDRTREATSTVVTITPRALAIIERVTAHPALKPTSGLRIARREDPSAPWEVRAVDRPSPGDDVIERQGARLILGPDTAQGMENQVLDATTDPDGRVQFVLRRAA</sequence>
<dbReference type="Gene3D" id="2.60.300.12">
    <property type="entry name" value="HesB-like domain"/>
    <property type="match status" value="1"/>
</dbReference>
<comment type="caution">
    <text evidence="1">The sequence shown here is derived from an EMBL/GenBank/DDBJ whole genome shotgun (WGS) entry which is preliminary data.</text>
</comment>
<dbReference type="EMBL" id="BAAAOR010000023">
    <property type="protein sequence ID" value="GAA1520564.1"/>
    <property type="molecule type" value="Genomic_DNA"/>
</dbReference>
<evidence type="ECO:0000313" key="1">
    <source>
        <dbReference type="EMBL" id="GAA1520564.1"/>
    </source>
</evidence>
<proteinExistence type="predicted"/>
<evidence type="ECO:0008006" key="3">
    <source>
        <dbReference type="Google" id="ProtNLM"/>
    </source>
</evidence>
<protein>
    <recommendedName>
        <fullName evidence="3">Fe-S cluster assembly iron-binding protein IscA</fullName>
    </recommendedName>
</protein>
<keyword evidence="2" id="KW-1185">Reference proteome</keyword>